<evidence type="ECO:0000313" key="2">
    <source>
        <dbReference type="EMBL" id="EJL02245.1"/>
    </source>
</evidence>
<dbReference type="PATRIC" id="fig|1038922.3.peg.1516"/>
<accession>J2EFU8</accession>
<dbReference type="PANTHER" id="PTHR37529:SF1">
    <property type="entry name" value="TRANSPOSASE INSG FOR INSERTION SEQUENCE ELEMENT IS4-RELATED"/>
    <property type="match status" value="1"/>
</dbReference>
<name>J2EFU8_PSEFQ</name>
<dbReference type="AlphaFoldDB" id="J2EFU8"/>
<gene>
    <name evidence="2" type="ORF">PflQ2_4000</name>
</gene>
<dbReference type="InterPro" id="IPR047952">
    <property type="entry name" value="Transpos_IS4"/>
</dbReference>
<dbReference type="Pfam" id="PF01609">
    <property type="entry name" value="DDE_Tnp_1"/>
    <property type="match status" value="1"/>
</dbReference>
<dbReference type="InterPro" id="IPR012337">
    <property type="entry name" value="RNaseH-like_sf"/>
</dbReference>
<dbReference type="PANTHER" id="PTHR37529">
    <property type="entry name" value="TRANSPOSASE INSG FOR INSERTION SEQUENCE ELEMENT IS4-RELATED"/>
    <property type="match status" value="1"/>
</dbReference>
<proteinExistence type="predicted"/>
<dbReference type="EMBL" id="AGBM01000001">
    <property type="protein sequence ID" value="EJL02245.1"/>
    <property type="molecule type" value="Genomic_DNA"/>
</dbReference>
<dbReference type="GO" id="GO:0003677">
    <property type="term" value="F:DNA binding"/>
    <property type="evidence" value="ECO:0007669"/>
    <property type="project" value="InterPro"/>
</dbReference>
<comment type="caution">
    <text evidence="2">The sequence shown here is derived from an EMBL/GenBank/DDBJ whole genome shotgun (WGS) entry which is preliminary data.</text>
</comment>
<sequence length="489" mass="54576">MKRGWSWTTVIVANTHQQTKDTAPMDRRRQILQHQQQRFHRHASNCDAYAFFNLLTAPELLQRVESALPEHRERLFPPTETLSMFLAQAMSADRSCQNAVNDLAVKRSCSGMRPNSAHTGAYCKARKRLPVEMVSTLVRHTGSAISDQAPSSWRWMGRPVRLVDGTTVTMPDTAANQGAYPQSRGQKVGLGFPLCRVVGIVCLSSGAVLDAALGRFRGKGGDEQTLLRSMLDTLNTGDILLGDAYYATYFLLCELQRRGVDGVFEQYGARRRSTDFRQGQSLGSEDHLIELKKPERRPPWMSQAHYEQAPERLTVRELKAGGKTLVTTLHCPKQTPKTALKSLYKGRWHVELDLRNLKSTLGLGKLSCKTPGMAVKELWVYLLAHNLIRMLMAQSALLADCLPRELSFKHSLQLWLALRQYGSSEEEAGMAHLLKLIAQRRVGNEKKGDRFIFKSSAKLKASTDGGTLYAQSGTYCFTELPASRSAAGP</sequence>
<protein>
    <submittedName>
        <fullName evidence="2">ISPen1-like transposase</fullName>
    </submittedName>
</protein>
<dbReference type="SUPFAM" id="SSF53098">
    <property type="entry name" value="Ribonuclease H-like"/>
    <property type="match status" value="1"/>
</dbReference>
<dbReference type="eggNOG" id="COG3385">
    <property type="taxonomic scope" value="Bacteria"/>
</dbReference>
<dbReference type="GO" id="GO:0006313">
    <property type="term" value="P:DNA transposition"/>
    <property type="evidence" value="ECO:0007669"/>
    <property type="project" value="InterPro"/>
</dbReference>
<dbReference type="NCBIfam" id="NF033592">
    <property type="entry name" value="transpos_IS4_1"/>
    <property type="match status" value="1"/>
</dbReference>
<dbReference type="GO" id="GO:0004803">
    <property type="term" value="F:transposase activity"/>
    <property type="evidence" value="ECO:0007669"/>
    <property type="project" value="InterPro"/>
</dbReference>
<organism evidence="2">
    <name type="scientific">Pseudomonas fluorescens (strain Q2-87)</name>
    <dbReference type="NCBI Taxonomy" id="1038922"/>
    <lineage>
        <taxon>Bacteria</taxon>
        <taxon>Pseudomonadati</taxon>
        <taxon>Pseudomonadota</taxon>
        <taxon>Gammaproteobacteria</taxon>
        <taxon>Pseudomonadales</taxon>
        <taxon>Pseudomonadaceae</taxon>
        <taxon>Pseudomonas</taxon>
    </lineage>
</organism>
<dbReference type="Proteomes" id="UP000007289">
    <property type="component" value="Chromosome"/>
</dbReference>
<reference evidence="2" key="1">
    <citation type="journal article" date="2012" name="PLoS Genet.">
        <title>Comparative Genomics of Plant-Associated Pseudomonas spp.: Insights into Diversity and Inheritance of Traits Involved in Multitrophic Interactions.</title>
        <authorList>
            <person name="Loper J.E."/>
            <person name="Hassan K.A."/>
            <person name="Mavrodi D.V."/>
            <person name="Davis E.W.II."/>
            <person name="Lim C.K."/>
            <person name="Shaffer B.T."/>
            <person name="Elbourne L.D."/>
            <person name="Stockwell V.O."/>
            <person name="Hartney S.L."/>
            <person name="Breakwell K."/>
            <person name="Henkels M.D."/>
            <person name="Tetu S.G."/>
            <person name="Rangel L.I."/>
            <person name="Kidarsa T.A."/>
            <person name="Wilson N.L."/>
            <person name="van de Mortel J.E."/>
            <person name="Song C."/>
            <person name="Blumhagen R."/>
            <person name="Radune D."/>
            <person name="Hostetler J.B."/>
            <person name="Brinkac L.M."/>
            <person name="Durkin A.S."/>
            <person name="Kluepfel D.A."/>
            <person name="Wechter W.P."/>
            <person name="Anderson A.J."/>
            <person name="Kim Y.C."/>
            <person name="Pierson L.S.III."/>
            <person name="Pierson E.A."/>
            <person name="Lindow S.E."/>
            <person name="Kobayashi D.Y."/>
            <person name="Raaijmakers J.M."/>
            <person name="Weller D.M."/>
            <person name="Thomashow L.S."/>
            <person name="Allen A.E."/>
            <person name="Paulsen I.T."/>
        </authorList>
    </citation>
    <scope>NUCLEOTIDE SEQUENCE [LARGE SCALE GENOMIC DNA]</scope>
    <source>
        <strain evidence="2">Q2-87</strain>
    </source>
</reference>
<evidence type="ECO:0000259" key="1">
    <source>
        <dbReference type="Pfam" id="PF01609"/>
    </source>
</evidence>
<feature type="domain" description="Transposase IS4-like" evidence="1">
    <location>
        <begin position="156"/>
        <end position="387"/>
    </location>
</feature>
<dbReference type="HOGENOM" id="CLU_042653_0_0_6"/>
<dbReference type="InterPro" id="IPR002559">
    <property type="entry name" value="Transposase_11"/>
</dbReference>